<evidence type="ECO:0000259" key="12">
    <source>
        <dbReference type="PROSITE" id="PS50967"/>
    </source>
</evidence>
<evidence type="ECO:0000256" key="4">
    <source>
        <dbReference type="ARBA" id="ARBA00022801"/>
    </source>
</evidence>
<dbReference type="PROSITE" id="PS50967">
    <property type="entry name" value="HRDC"/>
    <property type="match status" value="1"/>
</dbReference>
<dbReference type="Gene3D" id="1.10.150.80">
    <property type="entry name" value="HRDC domain"/>
    <property type="match status" value="1"/>
</dbReference>
<keyword evidence="6" id="KW-0067">ATP-binding</keyword>
<name>A0A8S3ZCQ2_9EUPU</name>
<dbReference type="PROSITE" id="PS51192">
    <property type="entry name" value="HELICASE_ATP_BIND_1"/>
    <property type="match status" value="1"/>
</dbReference>
<protein>
    <recommendedName>
        <fullName evidence="10">DNA 3'-5' helicase</fullName>
        <ecNumber evidence="10">5.6.2.4</ecNumber>
    </recommendedName>
</protein>
<dbReference type="AlphaFoldDB" id="A0A8S3ZCQ2"/>
<dbReference type="GO" id="GO:0016787">
    <property type="term" value="F:hydrolase activity"/>
    <property type="evidence" value="ECO:0007669"/>
    <property type="project" value="UniProtKB-KW"/>
</dbReference>
<sequence>MHLSVLVKALRDLKLQIEETITFAETRQEEDLQDDSLFELLEQCQKSVSAVSLAIHDPSNSVSGTVKIADTKSTECHLQGQTTEQVLDDFENLDDLDFDDFFDEAVESKIAEQSSITSENENEESIKQVGLNDCAEESGIENIHCIDDDEPDDVHQPTDPVYQEVLKQYFGYSNFRPMQWKIINSVLNDKRDNCVIMATGYGKSLTFQFPSVFTKRVSIIICPLISLMEDQVHGLKASNIEACFLGSAQSKMATVKQDMFSGKYRLVYVTPEFATTAISDFKKLDELVGIDLIAIDEAHCVSQWGHDFRESYRRLGILKQEFPKIPILAVTATATFDVQKDICSSLRLVRPNMTCTGFDRPNLFLNVEAKHGDIAADLKNFMQKVGYKFCFDGPTIIYCPTKKVTEEVTSALNGLDVPCMSYHASLSFSARREAHHSFLNDKIQVVVATVAFGMGIDKPDIRRVIHYGAPKDIESYYQEIGRAGRDGLPSVCTTLFSRSDFNLSRHFISAIPSEKFRDHKLKMLQKMEQYLSTTSCRRRILLSYFESGNLKEIGGTLNCCDNCRLRSAKICHGLDVSADSEKSVDYRKEAADLFKAIEATGNRYGLQVPILVLKGSETQKVQFFKSNKIFGAGKYKSASFWTALGRALIYEGYLREKAVQGGFGSTVETTQKAKTWLNRLNRSDECHLFITPTGDLQQEEEMQKKKSVVSVSMKPSQAVASSYVVKPSISASLTADSVSGSQLLPATLQPSAPPKDDRIVRLETDLYVKLVKTRNSISQETGFTPHNIASNKVLLDMAKFRPSTRSSLLKLEDFPEVKADRFGDKFLEFIKSFCSQYDLKMDEFPEELHAAGTDDSIGAIKDTLMKISETQRQSYIMFAVNNQSLEEVASRRGLKVSTVVTHLCEAMKEGLNVDIRRLGVTEKMENLVTKAIWAPPVNGGINSLTKIKDQLPEYVEYNHIKVVVALLVQKHGQEKNSNDEIVLCGNAPFKQEIVDIDASAETRQCLKRQRTQSPPQPPVKASCSLALSPEPNSLEPNFLQKSVSDTQTSCLQQSQSSQSPSQSSSQASTRKLPFWIAGSANKTLLKKKMKSNSLFK</sequence>
<evidence type="ECO:0000259" key="14">
    <source>
        <dbReference type="PROSITE" id="PS51194"/>
    </source>
</evidence>
<dbReference type="GO" id="GO:0043138">
    <property type="term" value="F:3'-5' DNA helicase activity"/>
    <property type="evidence" value="ECO:0007669"/>
    <property type="project" value="UniProtKB-EC"/>
</dbReference>
<keyword evidence="5" id="KW-0347">Helicase</keyword>
<evidence type="ECO:0000256" key="9">
    <source>
        <dbReference type="ARBA" id="ARBA00034617"/>
    </source>
</evidence>
<gene>
    <name evidence="15" type="ORF">CUNI_LOCUS11536</name>
</gene>
<dbReference type="Gene3D" id="3.40.50.300">
    <property type="entry name" value="P-loop containing nucleotide triphosphate hydrolases"/>
    <property type="match status" value="2"/>
</dbReference>
<dbReference type="InterPro" id="IPR036388">
    <property type="entry name" value="WH-like_DNA-bd_sf"/>
</dbReference>
<dbReference type="GO" id="GO:0005654">
    <property type="term" value="C:nucleoplasm"/>
    <property type="evidence" value="ECO:0007669"/>
    <property type="project" value="TreeGrafter"/>
</dbReference>
<feature type="domain" description="HRDC" evidence="12">
    <location>
        <begin position="760"/>
        <end position="840"/>
    </location>
</feature>
<dbReference type="PANTHER" id="PTHR13710:SF120">
    <property type="entry name" value="BIFUNCTIONAL 3'-5' EXONUCLEASE_ATP-DEPENDENT HELICASE WRN"/>
    <property type="match status" value="1"/>
</dbReference>
<dbReference type="InterPro" id="IPR044876">
    <property type="entry name" value="HRDC_dom_sf"/>
</dbReference>
<dbReference type="NCBIfam" id="TIGR00614">
    <property type="entry name" value="recQ_fam"/>
    <property type="match status" value="1"/>
</dbReference>
<feature type="domain" description="Helicase C-terminal" evidence="14">
    <location>
        <begin position="377"/>
        <end position="532"/>
    </location>
</feature>
<evidence type="ECO:0000256" key="5">
    <source>
        <dbReference type="ARBA" id="ARBA00022806"/>
    </source>
</evidence>
<dbReference type="Pfam" id="PF16124">
    <property type="entry name" value="RecQ_Zn_bind"/>
    <property type="match status" value="1"/>
</dbReference>
<comment type="cofactor">
    <cofactor evidence="1">
        <name>Zn(2+)</name>
        <dbReference type="ChEBI" id="CHEBI:29105"/>
    </cofactor>
</comment>
<dbReference type="SMART" id="SM00341">
    <property type="entry name" value="HRDC"/>
    <property type="match status" value="1"/>
</dbReference>
<dbReference type="SUPFAM" id="SSF52540">
    <property type="entry name" value="P-loop containing nucleoside triphosphate hydrolases"/>
    <property type="match status" value="1"/>
</dbReference>
<dbReference type="SUPFAM" id="SSF47819">
    <property type="entry name" value="HRDC-like"/>
    <property type="match status" value="1"/>
</dbReference>
<dbReference type="CDD" id="cd18794">
    <property type="entry name" value="SF2_C_RecQ"/>
    <property type="match status" value="1"/>
</dbReference>
<evidence type="ECO:0000256" key="2">
    <source>
        <dbReference type="ARBA" id="ARBA00005446"/>
    </source>
</evidence>
<dbReference type="SUPFAM" id="SSF46785">
    <property type="entry name" value="Winged helix' DNA-binding domain"/>
    <property type="match status" value="1"/>
</dbReference>
<dbReference type="EC" id="5.6.2.4" evidence="10"/>
<dbReference type="InterPro" id="IPR018982">
    <property type="entry name" value="RQC_domain"/>
</dbReference>
<evidence type="ECO:0000256" key="1">
    <source>
        <dbReference type="ARBA" id="ARBA00001947"/>
    </source>
</evidence>
<dbReference type="SMART" id="SM00487">
    <property type="entry name" value="DEXDc"/>
    <property type="match status" value="1"/>
</dbReference>
<dbReference type="Pfam" id="PF09382">
    <property type="entry name" value="RQC"/>
    <property type="match status" value="1"/>
</dbReference>
<dbReference type="InterPro" id="IPR029491">
    <property type="entry name" value="Helicase_HTH"/>
</dbReference>
<feature type="region of interest" description="Disordered" evidence="11">
    <location>
        <begin position="1006"/>
        <end position="1026"/>
    </location>
</feature>
<comment type="catalytic activity">
    <reaction evidence="9">
        <text>Couples ATP hydrolysis with the unwinding of duplex DNA by translocating in the 3'-5' direction.</text>
        <dbReference type="EC" id="5.6.2.4"/>
    </reaction>
</comment>
<dbReference type="GO" id="GO:0000723">
    <property type="term" value="P:telomere maintenance"/>
    <property type="evidence" value="ECO:0007669"/>
    <property type="project" value="TreeGrafter"/>
</dbReference>
<dbReference type="Proteomes" id="UP000678393">
    <property type="component" value="Unassembled WGS sequence"/>
</dbReference>
<evidence type="ECO:0000256" key="3">
    <source>
        <dbReference type="ARBA" id="ARBA00022741"/>
    </source>
</evidence>
<dbReference type="InterPro" id="IPR011545">
    <property type="entry name" value="DEAD/DEAH_box_helicase_dom"/>
</dbReference>
<evidence type="ECO:0000256" key="7">
    <source>
        <dbReference type="ARBA" id="ARBA00023125"/>
    </source>
</evidence>
<dbReference type="EMBL" id="CAJHNH020002223">
    <property type="protein sequence ID" value="CAG5125978.1"/>
    <property type="molecule type" value="Genomic_DNA"/>
</dbReference>
<dbReference type="InterPro" id="IPR014001">
    <property type="entry name" value="Helicase_ATP-bd"/>
</dbReference>
<evidence type="ECO:0000256" key="8">
    <source>
        <dbReference type="ARBA" id="ARBA00023235"/>
    </source>
</evidence>
<proteinExistence type="inferred from homology"/>
<dbReference type="OrthoDB" id="10261556at2759"/>
<keyword evidence="8" id="KW-0413">Isomerase</keyword>
<dbReference type="Pfam" id="PF00271">
    <property type="entry name" value="Helicase_C"/>
    <property type="match status" value="1"/>
</dbReference>
<dbReference type="Pfam" id="PF00270">
    <property type="entry name" value="DEAD"/>
    <property type="match status" value="1"/>
</dbReference>
<dbReference type="FunFam" id="3.40.50.300:FF:000941">
    <property type="entry name" value="Werner syndrome RecQ like helicase"/>
    <property type="match status" value="1"/>
</dbReference>
<keyword evidence="3" id="KW-0547">Nucleotide-binding</keyword>
<dbReference type="InterPro" id="IPR001650">
    <property type="entry name" value="Helicase_C-like"/>
</dbReference>
<keyword evidence="7" id="KW-0238">DNA-binding</keyword>
<dbReference type="SMART" id="SM00956">
    <property type="entry name" value="RQC"/>
    <property type="match status" value="1"/>
</dbReference>
<feature type="compositionally biased region" description="Low complexity" evidence="11">
    <location>
        <begin position="1049"/>
        <end position="1069"/>
    </location>
</feature>
<dbReference type="GO" id="GO:0005737">
    <property type="term" value="C:cytoplasm"/>
    <property type="evidence" value="ECO:0007669"/>
    <property type="project" value="TreeGrafter"/>
</dbReference>
<accession>A0A8S3ZCQ2</accession>
<comment type="caution">
    <text evidence="15">The sequence shown here is derived from an EMBL/GenBank/DDBJ whole genome shotgun (WGS) entry which is preliminary data.</text>
</comment>
<dbReference type="PROSITE" id="PS51194">
    <property type="entry name" value="HELICASE_CTER"/>
    <property type="match status" value="1"/>
</dbReference>
<evidence type="ECO:0000256" key="10">
    <source>
        <dbReference type="ARBA" id="ARBA00034808"/>
    </source>
</evidence>
<evidence type="ECO:0000256" key="11">
    <source>
        <dbReference type="SAM" id="MobiDB-lite"/>
    </source>
</evidence>
<dbReference type="SMART" id="SM00490">
    <property type="entry name" value="HELICc"/>
    <property type="match status" value="1"/>
</dbReference>
<feature type="domain" description="Helicase ATP-binding" evidence="13">
    <location>
        <begin position="184"/>
        <end position="352"/>
    </location>
</feature>
<evidence type="ECO:0000313" key="15">
    <source>
        <dbReference type="EMBL" id="CAG5125978.1"/>
    </source>
</evidence>
<dbReference type="GO" id="GO:0005694">
    <property type="term" value="C:chromosome"/>
    <property type="evidence" value="ECO:0007669"/>
    <property type="project" value="TreeGrafter"/>
</dbReference>
<comment type="similarity">
    <text evidence="2">Belongs to the helicase family. RecQ subfamily.</text>
</comment>
<dbReference type="InterPro" id="IPR036390">
    <property type="entry name" value="WH_DNA-bd_sf"/>
</dbReference>
<evidence type="ECO:0000256" key="6">
    <source>
        <dbReference type="ARBA" id="ARBA00022840"/>
    </source>
</evidence>
<dbReference type="PANTHER" id="PTHR13710">
    <property type="entry name" value="DNA HELICASE RECQ FAMILY MEMBER"/>
    <property type="match status" value="1"/>
</dbReference>
<dbReference type="Pfam" id="PF00570">
    <property type="entry name" value="HRDC"/>
    <property type="match status" value="1"/>
</dbReference>
<dbReference type="Gene3D" id="1.10.10.10">
    <property type="entry name" value="Winged helix-like DNA-binding domain superfamily/Winged helix DNA-binding domain"/>
    <property type="match status" value="1"/>
</dbReference>
<evidence type="ECO:0000313" key="16">
    <source>
        <dbReference type="Proteomes" id="UP000678393"/>
    </source>
</evidence>
<dbReference type="InterPro" id="IPR032284">
    <property type="entry name" value="RecQ_Zn-bd"/>
</dbReference>
<evidence type="ECO:0000259" key="13">
    <source>
        <dbReference type="PROSITE" id="PS51192"/>
    </source>
</evidence>
<dbReference type="InterPro" id="IPR010997">
    <property type="entry name" value="HRDC-like_sf"/>
</dbReference>
<dbReference type="GO" id="GO:0005524">
    <property type="term" value="F:ATP binding"/>
    <property type="evidence" value="ECO:0007669"/>
    <property type="project" value="UniProtKB-KW"/>
</dbReference>
<keyword evidence="16" id="KW-1185">Reference proteome</keyword>
<dbReference type="InterPro" id="IPR004589">
    <property type="entry name" value="DNA_helicase_ATP-dep_RecQ"/>
</dbReference>
<dbReference type="GO" id="GO:0006260">
    <property type="term" value="P:DNA replication"/>
    <property type="evidence" value="ECO:0007669"/>
    <property type="project" value="InterPro"/>
</dbReference>
<dbReference type="InterPro" id="IPR027417">
    <property type="entry name" value="P-loop_NTPase"/>
</dbReference>
<organism evidence="15 16">
    <name type="scientific">Candidula unifasciata</name>
    <dbReference type="NCBI Taxonomy" id="100452"/>
    <lineage>
        <taxon>Eukaryota</taxon>
        <taxon>Metazoa</taxon>
        <taxon>Spiralia</taxon>
        <taxon>Lophotrochozoa</taxon>
        <taxon>Mollusca</taxon>
        <taxon>Gastropoda</taxon>
        <taxon>Heterobranchia</taxon>
        <taxon>Euthyneura</taxon>
        <taxon>Panpulmonata</taxon>
        <taxon>Eupulmonata</taxon>
        <taxon>Stylommatophora</taxon>
        <taxon>Helicina</taxon>
        <taxon>Helicoidea</taxon>
        <taxon>Geomitridae</taxon>
        <taxon>Candidula</taxon>
    </lineage>
</organism>
<dbReference type="GO" id="GO:0003677">
    <property type="term" value="F:DNA binding"/>
    <property type="evidence" value="ECO:0007669"/>
    <property type="project" value="UniProtKB-KW"/>
</dbReference>
<dbReference type="InterPro" id="IPR002121">
    <property type="entry name" value="HRDC_dom"/>
</dbReference>
<keyword evidence="4" id="KW-0378">Hydrolase</keyword>
<feature type="region of interest" description="Disordered" evidence="11">
    <location>
        <begin position="1049"/>
        <end position="1072"/>
    </location>
</feature>
<dbReference type="Pfam" id="PF14493">
    <property type="entry name" value="HTH_40"/>
    <property type="match status" value="1"/>
</dbReference>
<dbReference type="GO" id="GO:0000724">
    <property type="term" value="P:double-strand break repair via homologous recombination"/>
    <property type="evidence" value="ECO:0007669"/>
    <property type="project" value="TreeGrafter"/>
</dbReference>
<reference evidence="15" key="1">
    <citation type="submission" date="2021-04" db="EMBL/GenBank/DDBJ databases">
        <authorList>
            <consortium name="Molecular Ecology Group"/>
        </authorList>
    </citation>
    <scope>NUCLEOTIDE SEQUENCE</scope>
</reference>
<dbReference type="GO" id="GO:0009378">
    <property type="term" value="F:four-way junction helicase activity"/>
    <property type="evidence" value="ECO:0007669"/>
    <property type="project" value="TreeGrafter"/>
</dbReference>